<keyword evidence="2 4" id="KW-0472">Membrane</keyword>
<organism evidence="7 8">
    <name type="scientific">Cecembia calidifontis</name>
    <dbReference type="NCBI Taxonomy" id="1187080"/>
    <lineage>
        <taxon>Bacteria</taxon>
        <taxon>Pseudomonadati</taxon>
        <taxon>Bacteroidota</taxon>
        <taxon>Cytophagia</taxon>
        <taxon>Cytophagales</taxon>
        <taxon>Cyclobacteriaceae</taxon>
        <taxon>Cecembia</taxon>
    </lineage>
</organism>
<dbReference type="AlphaFoldDB" id="A0A4Q7PD56"/>
<comment type="subcellular location">
    <subcellularLocation>
        <location evidence="1">Cell outer membrane</location>
    </subcellularLocation>
</comment>
<dbReference type="PRINTS" id="PR01021">
    <property type="entry name" value="OMPADOMAIN"/>
</dbReference>
<dbReference type="InterPro" id="IPR027367">
    <property type="entry name" value="Gly-zipper_YMGG"/>
</dbReference>
<dbReference type="Proteomes" id="UP000292209">
    <property type="component" value="Unassembled WGS sequence"/>
</dbReference>
<proteinExistence type="predicted"/>
<protein>
    <submittedName>
        <fullName evidence="7">Outer membrane protein OmpA-like peptidoglycan-associated protein</fullName>
    </submittedName>
</protein>
<evidence type="ECO:0000256" key="5">
    <source>
        <dbReference type="SAM" id="SignalP"/>
    </source>
</evidence>
<dbReference type="PRINTS" id="PR01023">
    <property type="entry name" value="NAFLGMOTY"/>
</dbReference>
<evidence type="ECO:0000256" key="4">
    <source>
        <dbReference type="PROSITE-ProRule" id="PRU00473"/>
    </source>
</evidence>
<evidence type="ECO:0000256" key="1">
    <source>
        <dbReference type="ARBA" id="ARBA00004442"/>
    </source>
</evidence>
<evidence type="ECO:0000256" key="3">
    <source>
        <dbReference type="ARBA" id="ARBA00023237"/>
    </source>
</evidence>
<evidence type="ECO:0000256" key="2">
    <source>
        <dbReference type="ARBA" id="ARBA00023136"/>
    </source>
</evidence>
<evidence type="ECO:0000259" key="6">
    <source>
        <dbReference type="PROSITE" id="PS51123"/>
    </source>
</evidence>
<comment type="caution">
    <text evidence="7">The sequence shown here is derived from an EMBL/GenBank/DDBJ whole genome shotgun (WGS) entry which is preliminary data.</text>
</comment>
<dbReference type="Pfam" id="PF13441">
    <property type="entry name" value="Gly-zipper_YMGG"/>
    <property type="match status" value="1"/>
</dbReference>
<keyword evidence="5" id="KW-0732">Signal</keyword>
<dbReference type="CDD" id="cd07185">
    <property type="entry name" value="OmpA_C-like"/>
    <property type="match status" value="1"/>
</dbReference>
<dbReference type="SUPFAM" id="SSF103088">
    <property type="entry name" value="OmpA-like"/>
    <property type="match status" value="1"/>
</dbReference>
<evidence type="ECO:0000313" key="8">
    <source>
        <dbReference type="Proteomes" id="UP000292209"/>
    </source>
</evidence>
<dbReference type="PROSITE" id="PS51123">
    <property type="entry name" value="OMPA_2"/>
    <property type="match status" value="1"/>
</dbReference>
<feature type="signal peptide" evidence="5">
    <location>
        <begin position="1"/>
        <end position="21"/>
    </location>
</feature>
<keyword evidence="8" id="KW-1185">Reference proteome</keyword>
<dbReference type="InterPro" id="IPR006664">
    <property type="entry name" value="OMP_bac"/>
</dbReference>
<dbReference type="RefSeq" id="WP_130277014.1">
    <property type="nucleotide sequence ID" value="NZ_SGXG01000001.1"/>
</dbReference>
<dbReference type="EMBL" id="SGXG01000001">
    <property type="protein sequence ID" value="RZS98284.1"/>
    <property type="molecule type" value="Genomic_DNA"/>
</dbReference>
<dbReference type="InterPro" id="IPR050330">
    <property type="entry name" value="Bact_OuterMem_StrucFunc"/>
</dbReference>
<feature type="chain" id="PRO_5020232508" evidence="5">
    <location>
        <begin position="22"/>
        <end position="226"/>
    </location>
</feature>
<gene>
    <name evidence="7" type="ORF">BC751_3926</name>
</gene>
<dbReference type="PROSITE" id="PS51257">
    <property type="entry name" value="PROKAR_LIPOPROTEIN"/>
    <property type="match status" value="1"/>
</dbReference>
<name>A0A4Q7PD56_9BACT</name>
<dbReference type="Pfam" id="PF00691">
    <property type="entry name" value="OmpA"/>
    <property type="match status" value="1"/>
</dbReference>
<dbReference type="InterPro" id="IPR006665">
    <property type="entry name" value="OmpA-like"/>
</dbReference>
<sequence>MKRVSKFSNLLSILILVSFLAACKNWNNTQKGAVIGAGTGAAVGAVIGNKSGQAGRGAGIGAVIGGVAGTAIGVYMDKQAKKMEEQIKDAEIERVEEGIKVTFASGILFGFDSYSLTPASQENLMKFAEILKEYPDTDIMIEGHTDNRGSRSYNQGLSERRAQSVRNYLRMQGVSESRMQTVGYSFDRPVASNDTDEGRAKNRRVEILITANENLVEKAEKGEIRN</sequence>
<dbReference type="InterPro" id="IPR036737">
    <property type="entry name" value="OmpA-like_sf"/>
</dbReference>
<evidence type="ECO:0000313" key="7">
    <source>
        <dbReference type="EMBL" id="RZS98284.1"/>
    </source>
</evidence>
<feature type="domain" description="OmpA-like" evidence="6">
    <location>
        <begin position="96"/>
        <end position="213"/>
    </location>
</feature>
<keyword evidence="3" id="KW-0998">Cell outer membrane</keyword>
<dbReference type="PANTHER" id="PTHR30329">
    <property type="entry name" value="STATOR ELEMENT OF FLAGELLAR MOTOR COMPLEX"/>
    <property type="match status" value="1"/>
</dbReference>
<dbReference type="OrthoDB" id="9782229at2"/>
<dbReference type="PANTHER" id="PTHR30329:SF21">
    <property type="entry name" value="LIPOPROTEIN YIAD-RELATED"/>
    <property type="match status" value="1"/>
</dbReference>
<reference evidence="7 8" key="1">
    <citation type="submission" date="2019-02" db="EMBL/GenBank/DDBJ databases">
        <title>Genomic Encyclopedia of Archaeal and Bacterial Type Strains, Phase II (KMG-II): from individual species to whole genera.</title>
        <authorList>
            <person name="Goeker M."/>
        </authorList>
    </citation>
    <scope>NUCLEOTIDE SEQUENCE [LARGE SCALE GENOMIC DNA]</scope>
    <source>
        <strain evidence="7 8">DSM 21411</strain>
    </source>
</reference>
<dbReference type="GO" id="GO:0009279">
    <property type="term" value="C:cell outer membrane"/>
    <property type="evidence" value="ECO:0007669"/>
    <property type="project" value="UniProtKB-SubCell"/>
</dbReference>
<dbReference type="Gene3D" id="3.30.1330.60">
    <property type="entry name" value="OmpA-like domain"/>
    <property type="match status" value="1"/>
</dbReference>
<accession>A0A4Q7PD56</accession>